<feature type="transmembrane region" description="Helical" evidence="1">
    <location>
        <begin position="39"/>
        <end position="65"/>
    </location>
</feature>
<reference evidence="2 3" key="1">
    <citation type="submission" date="2014-12" db="EMBL/GenBank/DDBJ databases">
        <title>16Stimator: statistical estimation of ribosomal gene copy numbers from draft genome assemblies.</title>
        <authorList>
            <person name="Perisin M.A."/>
            <person name="Vetter M."/>
            <person name="Gilbert J.A."/>
            <person name="Bergelson J."/>
        </authorList>
    </citation>
    <scope>NUCLEOTIDE SEQUENCE [LARGE SCALE GENOMIC DNA]</scope>
    <source>
        <strain evidence="2 3">MEJ086</strain>
    </source>
</reference>
<evidence type="ECO:0000313" key="3">
    <source>
        <dbReference type="Proteomes" id="UP000032068"/>
    </source>
</evidence>
<gene>
    <name evidence="2" type="ORF">RU08_13470</name>
</gene>
<accession>A0A0D0KRT4</accession>
<feature type="transmembrane region" description="Helical" evidence="1">
    <location>
        <begin position="85"/>
        <end position="106"/>
    </location>
</feature>
<evidence type="ECO:0008006" key="4">
    <source>
        <dbReference type="Google" id="ProtNLM"/>
    </source>
</evidence>
<keyword evidence="1" id="KW-0472">Membrane</keyword>
<protein>
    <recommendedName>
        <fullName evidence="4">Transmembrane protein</fullName>
    </recommendedName>
</protein>
<sequence length="114" mass="12524">MDVKPIARGAKALSKWLFIVAVIPSSIGMVCFSGDIRELSILIVGASLSVLFLVNAIVCIVLRTVPASFSEYGRVDPTPWKTKPLQFVLCILLFVSISAAMMLITVQRYAEFYP</sequence>
<evidence type="ECO:0000313" key="2">
    <source>
        <dbReference type="EMBL" id="KIP99651.1"/>
    </source>
</evidence>
<dbReference type="AlphaFoldDB" id="A0A0D0KRT4"/>
<proteinExistence type="predicted"/>
<organism evidence="2 3">
    <name type="scientific">Pseudomonas fulva</name>
    <dbReference type="NCBI Taxonomy" id="47880"/>
    <lineage>
        <taxon>Bacteria</taxon>
        <taxon>Pseudomonadati</taxon>
        <taxon>Pseudomonadota</taxon>
        <taxon>Gammaproteobacteria</taxon>
        <taxon>Pseudomonadales</taxon>
        <taxon>Pseudomonadaceae</taxon>
        <taxon>Pseudomonas</taxon>
    </lineage>
</organism>
<comment type="caution">
    <text evidence="2">The sequence shown here is derived from an EMBL/GenBank/DDBJ whole genome shotgun (WGS) entry which is preliminary data.</text>
</comment>
<dbReference type="RefSeq" id="WP_042554348.1">
    <property type="nucleotide sequence ID" value="NZ_JXQW01000033.1"/>
</dbReference>
<keyword evidence="1" id="KW-0812">Transmembrane</keyword>
<feature type="transmembrane region" description="Helical" evidence="1">
    <location>
        <begin position="12"/>
        <end position="32"/>
    </location>
</feature>
<dbReference type="EMBL" id="JXQW01000033">
    <property type="protein sequence ID" value="KIP99651.1"/>
    <property type="molecule type" value="Genomic_DNA"/>
</dbReference>
<dbReference type="Proteomes" id="UP000032068">
    <property type="component" value="Unassembled WGS sequence"/>
</dbReference>
<evidence type="ECO:0000256" key="1">
    <source>
        <dbReference type="SAM" id="Phobius"/>
    </source>
</evidence>
<name>A0A0D0KRT4_9PSED</name>
<keyword evidence="1" id="KW-1133">Transmembrane helix</keyword>